<dbReference type="EMBL" id="AOPZ01000278">
    <property type="protein sequence ID" value="EPH41829.1"/>
    <property type="molecule type" value="Genomic_DNA"/>
</dbReference>
<dbReference type="AlphaFoldDB" id="S3ZGN8"/>
<sequence>MIRGRVHRPGPPRGFLVLLGKLGPGVLVGGVGGCRVVLRHLCLPSMVSAPSRGG</sequence>
<gene>
    <name evidence="1" type="ORF">STRAU_5091</name>
</gene>
<name>S3ZGN8_9ACTN</name>
<dbReference type="Proteomes" id="UP000014629">
    <property type="component" value="Unassembled WGS sequence"/>
</dbReference>
<protein>
    <submittedName>
        <fullName evidence="1">Uncharacterized protein</fullName>
    </submittedName>
</protein>
<keyword evidence="2" id="KW-1185">Reference proteome</keyword>
<comment type="caution">
    <text evidence="1">The sequence shown here is derived from an EMBL/GenBank/DDBJ whole genome shotgun (WGS) entry which is preliminary data.</text>
</comment>
<evidence type="ECO:0000313" key="1">
    <source>
        <dbReference type="EMBL" id="EPH41829.1"/>
    </source>
</evidence>
<dbReference type="PROSITE" id="PS51257">
    <property type="entry name" value="PROKAR_LIPOPROTEIN"/>
    <property type="match status" value="1"/>
</dbReference>
<proteinExistence type="predicted"/>
<accession>S3ZGN8</accession>
<dbReference type="PATRIC" id="fig|1286094.4.peg.5032"/>
<evidence type="ECO:0000313" key="2">
    <source>
        <dbReference type="Proteomes" id="UP000014629"/>
    </source>
</evidence>
<organism evidence="1 2">
    <name type="scientific">Streptomyces aurantiacus JA 4570</name>
    <dbReference type="NCBI Taxonomy" id="1286094"/>
    <lineage>
        <taxon>Bacteria</taxon>
        <taxon>Bacillati</taxon>
        <taxon>Actinomycetota</taxon>
        <taxon>Actinomycetes</taxon>
        <taxon>Kitasatosporales</taxon>
        <taxon>Streptomycetaceae</taxon>
        <taxon>Streptomyces</taxon>
        <taxon>Streptomyces aurantiacus group</taxon>
    </lineage>
</organism>
<reference evidence="1 2" key="1">
    <citation type="submission" date="2013-02" db="EMBL/GenBank/DDBJ databases">
        <title>Draft Genome Sequence of Streptomyces aurantiacus, Which Produces Setomimycin.</title>
        <authorList>
            <person name="Gruening B.A."/>
            <person name="Praeg A."/>
            <person name="Erxleben A."/>
            <person name="Guenther S."/>
            <person name="Mueller M."/>
        </authorList>
    </citation>
    <scope>NUCLEOTIDE SEQUENCE [LARGE SCALE GENOMIC DNA]</scope>
    <source>
        <strain evidence="1 2">JA 4570</strain>
    </source>
</reference>